<comment type="caution">
    <text evidence="3">The sequence shown here is derived from an EMBL/GenBank/DDBJ whole genome shotgun (WGS) entry which is preliminary data.</text>
</comment>
<protein>
    <recommendedName>
        <fullName evidence="2">Heterokaryon incompatibility domain-containing protein</fullName>
    </recommendedName>
</protein>
<proteinExistence type="predicted"/>
<dbReference type="Pfam" id="PF06985">
    <property type="entry name" value="HET"/>
    <property type="match status" value="1"/>
</dbReference>
<evidence type="ECO:0000313" key="3">
    <source>
        <dbReference type="EMBL" id="KAK9769767.1"/>
    </source>
</evidence>
<feature type="domain" description="Heterokaryon incompatibility" evidence="2">
    <location>
        <begin position="129"/>
        <end position="263"/>
    </location>
</feature>
<reference evidence="3 4" key="1">
    <citation type="submission" date="2024-02" db="EMBL/GenBank/DDBJ databases">
        <title>First draft genome assembly of two strains of Seiridium cardinale.</title>
        <authorList>
            <person name="Emiliani G."/>
            <person name="Scali E."/>
        </authorList>
    </citation>
    <scope>NUCLEOTIDE SEQUENCE [LARGE SCALE GENOMIC DNA]</scope>
    <source>
        <strain evidence="3 4">BM-138-000479</strain>
    </source>
</reference>
<evidence type="ECO:0000313" key="4">
    <source>
        <dbReference type="Proteomes" id="UP001465668"/>
    </source>
</evidence>
<feature type="region of interest" description="Disordered" evidence="1">
    <location>
        <begin position="27"/>
        <end position="56"/>
    </location>
</feature>
<dbReference type="InterPro" id="IPR052895">
    <property type="entry name" value="HetReg/Transcr_Mod"/>
</dbReference>
<gene>
    <name evidence="3" type="ORF">SCAR479_13550</name>
</gene>
<accession>A0ABR2X7N6</accession>
<feature type="compositionally biased region" description="Basic residues" evidence="1">
    <location>
        <begin position="34"/>
        <end position="48"/>
    </location>
</feature>
<name>A0ABR2X7N6_9PEZI</name>
<keyword evidence="4" id="KW-1185">Reference proteome</keyword>
<dbReference type="PANTHER" id="PTHR24148">
    <property type="entry name" value="ANKYRIN REPEAT DOMAIN-CONTAINING PROTEIN 39 HOMOLOG-RELATED"/>
    <property type="match status" value="1"/>
</dbReference>
<dbReference type="Pfam" id="PF26639">
    <property type="entry name" value="Het-6_barrel"/>
    <property type="match status" value="1"/>
</dbReference>
<sequence length="637" mass="72459">MDGLDLIRQNQYRDVGTAPDADLTIQGSKEDARKRRHREHMKLKRKADKQRQAERSQTFESRSCHCAAPCSPTRTDFCELYEAIPLPVTSDHSKIWALSVRLIRLKSGGEGDPIKCDLFSASLTEGHRFTALSYVWGDYNDKVSICVNDRVVTTTRNLYAAMVHLRDRSAEIILWVDALCINQGNLPERTSQVEHMPQIYGAAAEVIAWLGEEAHGSVQAMDYIKSHAGAANETSNPHQKPAPLQLEALWSRPYWGRVWVVQELASAHRSSGKCIIKCGHQSVSFSQFRCFLGRFLADQFYTGVDSVRMPKHLINLSIAHEKKSFLEILSESASLEATDPRDRIYGIRGISPEFYRNRIPVDYQISFQELCKKVIVAYIKKEKKLDILCQFRSFPRSDHYPSWARDLSNCNRGISLSIHSASAGSQPSSTISDNILHARGKCIGTVNVLRGPYEFPTAMRVGQPWPDMPNLERLEHFILKALKKRHSDSTPGDLQVRFMNMVSGDRWRGAAREDTRIPFAPRKIWDSVRHYEKTSVVDEQTQVMYKYFTFLFSPLIGRTLFSTAGGNIGIGPPNMQKDDMLCVLYGCSYCVVLRKVKQRHYTFIGPAYVDDAMSGEYIRQGHDDEGKQNVEEQFHIR</sequence>
<dbReference type="PANTHER" id="PTHR24148:SF73">
    <property type="entry name" value="HET DOMAIN PROTEIN (AFU_ORTHOLOGUE AFUA_8G01020)"/>
    <property type="match status" value="1"/>
</dbReference>
<dbReference type="Proteomes" id="UP001465668">
    <property type="component" value="Unassembled WGS sequence"/>
</dbReference>
<evidence type="ECO:0000256" key="1">
    <source>
        <dbReference type="SAM" id="MobiDB-lite"/>
    </source>
</evidence>
<organism evidence="3 4">
    <name type="scientific">Seiridium cardinale</name>
    <dbReference type="NCBI Taxonomy" id="138064"/>
    <lineage>
        <taxon>Eukaryota</taxon>
        <taxon>Fungi</taxon>
        <taxon>Dikarya</taxon>
        <taxon>Ascomycota</taxon>
        <taxon>Pezizomycotina</taxon>
        <taxon>Sordariomycetes</taxon>
        <taxon>Xylariomycetidae</taxon>
        <taxon>Amphisphaeriales</taxon>
        <taxon>Sporocadaceae</taxon>
        <taxon>Seiridium</taxon>
    </lineage>
</organism>
<dbReference type="EMBL" id="JARVKM010000111">
    <property type="protein sequence ID" value="KAK9769767.1"/>
    <property type="molecule type" value="Genomic_DNA"/>
</dbReference>
<dbReference type="InterPro" id="IPR010730">
    <property type="entry name" value="HET"/>
</dbReference>
<evidence type="ECO:0000259" key="2">
    <source>
        <dbReference type="Pfam" id="PF06985"/>
    </source>
</evidence>